<dbReference type="Pfam" id="PF16872">
    <property type="entry name" value="putAbiC"/>
    <property type="match status" value="1"/>
</dbReference>
<protein>
    <recommendedName>
        <fullName evidence="4">Phage abortive infection protein</fullName>
    </recommendedName>
</protein>
<comment type="caution">
    <text evidence="2">The sequence shown here is derived from an EMBL/GenBank/DDBJ whole genome shotgun (WGS) entry which is preliminary data.</text>
</comment>
<evidence type="ECO:0000313" key="3">
    <source>
        <dbReference type="Proteomes" id="UP000609172"/>
    </source>
</evidence>
<evidence type="ECO:0000313" key="2">
    <source>
        <dbReference type="EMBL" id="MBK0368664.1"/>
    </source>
</evidence>
<accession>A0A934PJS4</accession>
<keyword evidence="3" id="KW-1185">Reference proteome</keyword>
<name>A0A934PJS4_9FLAO</name>
<proteinExistence type="predicted"/>
<keyword evidence="1" id="KW-1133">Transmembrane helix</keyword>
<feature type="transmembrane region" description="Helical" evidence="1">
    <location>
        <begin position="46"/>
        <end position="67"/>
    </location>
</feature>
<dbReference type="AlphaFoldDB" id="A0A934PJS4"/>
<dbReference type="InterPro" id="IPR031709">
    <property type="entry name" value="PutAbiC"/>
</dbReference>
<dbReference type="RefSeq" id="WP_200104585.1">
    <property type="nucleotide sequence ID" value="NZ_JAEHFV010000001.1"/>
</dbReference>
<organism evidence="2 3">
    <name type="scientific">Flavobacterium agrisoli</name>
    <dbReference type="NCBI Taxonomy" id="2793066"/>
    <lineage>
        <taxon>Bacteria</taxon>
        <taxon>Pseudomonadati</taxon>
        <taxon>Bacteroidota</taxon>
        <taxon>Flavobacteriia</taxon>
        <taxon>Flavobacteriales</taxon>
        <taxon>Flavobacteriaceae</taxon>
        <taxon>Flavobacterium</taxon>
    </lineage>
</organism>
<feature type="transmembrane region" description="Helical" evidence="1">
    <location>
        <begin position="12"/>
        <end position="30"/>
    </location>
</feature>
<dbReference type="EMBL" id="JAEHFV010000001">
    <property type="protein sequence ID" value="MBK0368664.1"/>
    <property type="molecule type" value="Genomic_DNA"/>
</dbReference>
<gene>
    <name evidence="2" type="ORF">I5M07_02355</name>
</gene>
<evidence type="ECO:0000256" key="1">
    <source>
        <dbReference type="SAM" id="Phobius"/>
    </source>
</evidence>
<sequence>MKDQKLHENLKFIAIFLGVALFWVLGWLFVDTVVPVEQRANFGDKFGFINSLFSGLALAVIIYSIHLQQTELSLQRKELTDTRAEFRDQNFQTTFFNLLKTQQQIPNDIHVIISDLKTYDSYENRSVKGREFFVNSKIEVKRISKALKHPTYLSYEDWTEYDEQYRGPSNDFEEQELFKTRKISYTNKYYGITKVQWKYAQTLQPHEFAGYCFQLFFSRFQYAIGHYFRHLHHILLFLEECEKTKMEKQSEPQKKEVKKEFQRYADFVQAQMATPELFLLFYNLLFFNKLKKEIVKYNILENLYVEDLLDPKHKEIVGINLKSTQDLT</sequence>
<dbReference type="Proteomes" id="UP000609172">
    <property type="component" value="Unassembled WGS sequence"/>
</dbReference>
<keyword evidence="1" id="KW-0472">Membrane</keyword>
<reference evidence="2" key="1">
    <citation type="submission" date="2020-12" db="EMBL/GenBank/DDBJ databases">
        <title>Bacterial novel species Flavobacterium sp. SE-1-e isolated from soil.</title>
        <authorList>
            <person name="Jung H.-Y."/>
        </authorList>
    </citation>
    <scope>NUCLEOTIDE SEQUENCE</scope>
    <source>
        <strain evidence="2">SE-1-e</strain>
    </source>
</reference>
<keyword evidence="1" id="KW-0812">Transmembrane</keyword>
<evidence type="ECO:0008006" key="4">
    <source>
        <dbReference type="Google" id="ProtNLM"/>
    </source>
</evidence>